<organism evidence="3">
    <name type="scientific">Absidia glauca</name>
    <name type="common">Pin mould</name>
    <dbReference type="NCBI Taxonomy" id="4829"/>
    <lineage>
        <taxon>Eukaryota</taxon>
        <taxon>Fungi</taxon>
        <taxon>Fungi incertae sedis</taxon>
        <taxon>Mucoromycota</taxon>
        <taxon>Mucoromycotina</taxon>
        <taxon>Mucoromycetes</taxon>
        <taxon>Mucorales</taxon>
        <taxon>Cunninghamellaceae</taxon>
        <taxon>Absidia</taxon>
    </lineage>
</organism>
<dbReference type="PROSITE" id="PS00028">
    <property type="entry name" value="ZINC_FINGER_C2H2_1"/>
    <property type="match status" value="1"/>
</dbReference>
<evidence type="ECO:0000313" key="3">
    <source>
        <dbReference type="EMBL" id="SAL95554.1"/>
    </source>
</evidence>
<proteinExistence type="predicted"/>
<feature type="compositionally biased region" description="Basic and acidic residues" evidence="1">
    <location>
        <begin position="131"/>
        <end position="140"/>
    </location>
</feature>
<evidence type="ECO:0000313" key="4">
    <source>
        <dbReference type="Proteomes" id="UP000078561"/>
    </source>
</evidence>
<reference evidence="3" key="1">
    <citation type="submission" date="2016-04" db="EMBL/GenBank/DDBJ databases">
        <authorList>
            <person name="Evans L.H."/>
            <person name="Alamgir A."/>
            <person name="Owens N."/>
            <person name="Weber N.D."/>
            <person name="Virtaneva K."/>
            <person name="Barbian K."/>
            <person name="Babar A."/>
            <person name="Rosenke K."/>
        </authorList>
    </citation>
    <scope>NUCLEOTIDE SEQUENCE [LARGE SCALE GENOMIC DNA]</scope>
    <source>
        <strain evidence="3">CBS 101.48</strain>
    </source>
</reference>
<name>A0A163IVG2_ABSGL</name>
<dbReference type="InParanoid" id="A0A163IVG2"/>
<evidence type="ECO:0000259" key="2">
    <source>
        <dbReference type="PROSITE" id="PS00028"/>
    </source>
</evidence>
<dbReference type="InterPro" id="IPR013087">
    <property type="entry name" value="Znf_C2H2_type"/>
</dbReference>
<feature type="region of interest" description="Disordered" evidence="1">
    <location>
        <begin position="75"/>
        <end position="173"/>
    </location>
</feature>
<keyword evidence="4" id="KW-1185">Reference proteome</keyword>
<gene>
    <name evidence="3" type="primary">ABSGL_00883.1 scaffold 958</name>
</gene>
<feature type="compositionally biased region" description="Basic and acidic residues" evidence="1">
    <location>
        <begin position="290"/>
        <end position="300"/>
    </location>
</feature>
<accession>A0A163IVG2</accession>
<feature type="compositionally biased region" description="Polar residues" evidence="1">
    <location>
        <begin position="81"/>
        <end position="102"/>
    </location>
</feature>
<dbReference type="OrthoDB" id="10653384at2759"/>
<feature type="region of interest" description="Disordered" evidence="1">
    <location>
        <begin position="268"/>
        <end position="309"/>
    </location>
</feature>
<dbReference type="EMBL" id="LT550334">
    <property type="protein sequence ID" value="SAL95554.1"/>
    <property type="molecule type" value="Genomic_DNA"/>
</dbReference>
<feature type="compositionally biased region" description="Polar residues" evidence="1">
    <location>
        <begin position="193"/>
        <end position="212"/>
    </location>
</feature>
<dbReference type="AlphaFoldDB" id="A0A163IVG2"/>
<feature type="region of interest" description="Disordered" evidence="1">
    <location>
        <begin position="193"/>
        <end position="217"/>
    </location>
</feature>
<evidence type="ECO:0000256" key="1">
    <source>
        <dbReference type="SAM" id="MobiDB-lite"/>
    </source>
</evidence>
<sequence length="345" mass="38241">MFDFIKRIFNYWTPVDEEAEVDSAMSESSQASLEFGESQRDSIVANGNSELLESFSVTAETTTTTTETAMELNGEAPGILSPSQRAVSNSTTDVEAATTSALTDEAPKKRGRPKKEVTLVDDAAPTKKQRKETTVKEKHIAMATIVKNEPMDTAPHLEGADSGQLHNSSSGQPLKHVDVSQQAANSNVLQQTNSNVPQQTNSNVPQQTNSNAPRPKYSKIAPQQKANQHVFRAVNLEPTWPQPTWPQMYYRFEAPTQPQVPTIVEAPTQSQVPTTVEEPAQPKATRKRKSQSERVLELTRKRPSRSRAHKLGEHQCLVCGSTFATLEDRDSHAEQDHPADHTWRH</sequence>
<dbReference type="Proteomes" id="UP000078561">
    <property type="component" value="Unassembled WGS sequence"/>
</dbReference>
<protein>
    <recommendedName>
        <fullName evidence="2">C2H2-type domain-containing protein</fullName>
    </recommendedName>
</protein>
<feature type="domain" description="C2H2-type" evidence="2">
    <location>
        <begin position="316"/>
        <end position="337"/>
    </location>
</feature>